<comment type="subcellular location">
    <subcellularLocation>
        <location evidence="1">Nucleus</location>
    </subcellularLocation>
</comment>
<evidence type="ECO:0000256" key="9">
    <source>
        <dbReference type="ARBA" id="ARBA00023242"/>
    </source>
</evidence>
<feature type="region of interest" description="Disordered" evidence="11">
    <location>
        <begin position="95"/>
        <end position="135"/>
    </location>
</feature>
<dbReference type="PROSITE" id="PS50157">
    <property type="entry name" value="ZINC_FINGER_C2H2_2"/>
    <property type="match status" value="3"/>
</dbReference>
<feature type="compositionally biased region" description="Basic and acidic residues" evidence="11">
    <location>
        <begin position="278"/>
        <end position="291"/>
    </location>
</feature>
<dbReference type="InterPro" id="IPR013087">
    <property type="entry name" value="Znf_C2H2_type"/>
</dbReference>
<dbReference type="PANTHER" id="PTHR23235:SF141">
    <property type="entry name" value="KRUEPPEL-LIKE FACTOR 15"/>
    <property type="match status" value="1"/>
</dbReference>
<evidence type="ECO:0000256" key="11">
    <source>
        <dbReference type="SAM" id="MobiDB-lite"/>
    </source>
</evidence>
<dbReference type="GO" id="GO:0008270">
    <property type="term" value="F:zinc ion binding"/>
    <property type="evidence" value="ECO:0007669"/>
    <property type="project" value="UniProtKB-KW"/>
</dbReference>
<evidence type="ECO:0000256" key="4">
    <source>
        <dbReference type="ARBA" id="ARBA00022771"/>
    </source>
</evidence>
<dbReference type="GO" id="GO:0000981">
    <property type="term" value="F:DNA-binding transcription factor activity, RNA polymerase II-specific"/>
    <property type="evidence" value="ECO:0007669"/>
    <property type="project" value="TreeGrafter"/>
</dbReference>
<feature type="domain" description="C2H2-type" evidence="12">
    <location>
        <begin position="263"/>
        <end position="290"/>
    </location>
</feature>
<evidence type="ECO:0000256" key="7">
    <source>
        <dbReference type="ARBA" id="ARBA00023125"/>
    </source>
</evidence>
<evidence type="ECO:0000256" key="10">
    <source>
        <dbReference type="PROSITE-ProRule" id="PRU00042"/>
    </source>
</evidence>
<evidence type="ECO:0000256" key="1">
    <source>
        <dbReference type="ARBA" id="ARBA00004123"/>
    </source>
</evidence>
<comment type="caution">
    <text evidence="13">The sequence shown here is derived from an EMBL/GenBank/DDBJ whole genome shotgun (WGS) entry which is preliminary data.</text>
</comment>
<dbReference type="InterPro" id="IPR036236">
    <property type="entry name" value="Znf_C2H2_sf"/>
</dbReference>
<evidence type="ECO:0000256" key="5">
    <source>
        <dbReference type="ARBA" id="ARBA00022833"/>
    </source>
</evidence>
<evidence type="ECO:0000256" key="3">
    <source>
        <dbReference type="ARBA" id="ARBA00022737"/>
    </source>
</evidence>
<dbReference type="Proteomes" id="UP000829720">
    <property type="component" value="Unassembled WGS sequence"/>
</dbReference>
<keyword evidence="5" id="KW-0862">Zinc</keyword>
<keyword evidence="3" id="KW-0677">Repeat</keyword>
<keyword evidence="6" id="KW-0805">Transcription regulation</keyword>
<gene>
    <name evidence="13" type="ORF">AGOR_G00133700</name>
</gene>
<accession>A0A8T3D4A9</accession>
<dbReference type="SMART" id="SM00355">
    <property type="entry name" value="ZnF_C2H2"/>
    <property type="match status" value="3"/>
</dbReference>
<evidence type="ECO:0000256" key="2">
    <source>
        <dbReference type="ARBA" id="ARBA00022723"/>
    </source>
</evidence>
<dbReference type="PANTHER" id="PTHR23235">
    <property type="entry name" value="KRUEPPEL-LIKE TRANSCRIPTION FACTOR"/>
    <property type="match status" value="1"/>
</dbReference>
<feature type="region of interest" description="Disordered" evidence="11">
    <location>
        <begin position="15"/>
        <end position="53"/>
    </location>
</feature>
<dbReference type="GO" id="GO:0000978">
    <property type="term" value="F:RNA polymerase II cis-regulatory region sequence-specific DNA binding"/>
    <property type="evidence" value="ECO:0007669"/>
    <property type="project" value="TreeGrafter"/>
</dbReference>
<evidence type="ECO:0000256" key="8">
    <source>
        <dbReference type="ARBA" id="ARBA00023163"/>
    </source>
</evidence>
<protein>
    <recommendedName>
        <fullName evidence="12">C2H2-type domain-containing protein</fullName>
    </recommendedName>
</protein>
<evidence type="ECO:0000259" key="12">
    <source>
        <dbReference type="PROSITE" id="PS50157"/>
    </source>
</evidence>
<feature type="compositionally biased region" description="Polar residues" evidence="11">
    <location>
        <begin position="15"/>
        <end position="27"/>
    </location>
</feature>
<feature type="domain" description="C2H2-type" evidence="12">
    <location>
        <begin position="233"/>
        <end position="262"/>
    </location>
</feature>
<dbReference type="Gene3D" id="3.30.160.60">
    <property type="entry name" value="Classic Zinc Finger"/>
    <property type="match status" value="3"/>
</dbReference>
<keyword evidence="8" id="KW-0804">Transcription</keyword>
<dbReference type="FunFam" id="3.30.160.60:FF:002639">
    <property type="entry name" value="Kruppel-Like Factor (Zinc finger protein)"/>
    <property type="match status" value="1"/>
</dbReference>
<keyword evidence="14" id="KW-1185">Reference proteome</keyword>
<dbReference type="FunFam" id="3.30.160.60:FF:000100">
    <property type="entry name" value="Zinc finger 45-like"/>
    <property type="match status" value="1"/>
</dbReference>
<dbReference type="Pfam" id="PF00096">
    <property type="entry name" value="zf-C2H2"/>
    <property type="match status" value="2"/>
</dbReference>
<evidence type="ECO:0000313" key="14">
    <source>
        <dbReference type="Proteomes" id="UP000829720"/>
    </source>
</evidence>
<sequence length="298" mass="32902">MHFCAQVLDTVESNDQLDSLGSSSSPVESRERLALSSITDHGEKPSKGQTPRLPDFSAWLLSDYSPTLEEIEEFLREKMEQVKEGLLEPWHPLQISSSEESTPPSGAPPKSTEVSPALSAPVSLNTSPNAAPALGHASPPLVLRLQPLRTARLSLKPESQPSSGVRQVAYLMFVKEVVESSTISVKAATVQAGQVPSASPRTHKCPHPGCVKMYTKSSHLKAHFRRHTGEKPYICVWPGCGWRFSRSDELSRHRRSHSGMKPHKCPLCHKSFARSDHLSKHTKVHRNERSGRMIQASC</sequence>
<feature type="region of interest" description="Disordered" evidence="11">
    <location>
        <begin position="278"/>
        <end position="298"/>
    </location>
</feature>
<keyword evidence="7" id="KW-0238">DNA-binding</keyword>
<keyword evidence="2" id="KW-0479">Metal-binding</keyword>
<reference evidence="13" key="1">
    <citation type="submission" date="2021-01" db="EMBL/GenBank/DDBJ databases">
        <authorList>
            <person name="Zahm M."/>
            <person name="Roques C."/>
            <person name="Cabau C."/>
            <person name="Klopp C."/>
            <person name="Donnadieu C."/>
            <person name="Jouanno E."/>
            <person name="Lampietro C."/>
            <person name="Louis A."/>
            <person name="Herpin A."/>
            <person name="Echchiki A."/>
            <person name="Berthelot C."/>
            <person name="Parey E."/>
            <person name="Roest-Crollius H."/>
            <person name="Braasch I."/>
            <person name="Postlethwait J."/>
            <person name="Bobe J."/>
            <person name="Montfort J."/>
            <person name="Bouchez O."/>
            <person name="Begum T."/>
            <person name="Mejri S."/>
            <person name="Adams A."/>
            <person name="Chen W.-J."/>
            <person name="Guiguen Y."/>
        </authorList>
    </citation>
    <scope>NUCLEOTIDE SEQUENCE</scope>
    <source>
        <tissue evidence="13">Blood</tissue>
    </source>
</reference>
<dbReference type="AlphaFoldDB" id="A0A8T3D4A9"/>
<organism evidence="13 14">
    <name type="scientific">Albula goreensis</name>
    <dbReference type="NCBI Taxonomy" id="1534307"/>
    <lineage>
        <taxon>Eukaryota</taxon>
        <taxon>Metazoa</taxon>
        <taxon>Chordata</taxon>
        <taxon>Craniata</taxon>
        <taxon>Vertebrata</taxon>
        <taxon>Euteleostomi</taxon>
        <taxon>Actinopterygii</taxon>
        <taxon>Neopterygii</taxon>
        <taxon>Teleostei</taxon>
        <taxon>Albuliformes</taxon>
        <taxon>Albulidae</taxon>
        <taxon>Albula</taxon>
    </lineage>
</organism>
<keyword evidence="9" id="KW-0539">Nucleus</keyword>
<dbReference type="GO" id="GO:0005634">
    <property type="term" value="C:nucleus"/>
    <property type="evidence" value="ECO:0007669"/>
    <property type="project" value="UniProtKB-SubCell"/>
</dbReference>
<evidence type="ECO:0000313" key="13">
    <source>
        <dbReference type="EMBL" id="KAI1892469.1"/>
    </source>
</evidence>
<evidence type="ECO:0000256" key="6">
    <source>
        <dbReference type="ARBA" id="ARBA00023015"/>
    </source>
</evidence>
<name>A0A8T3D4A9_9TELE</name>
<dbReference type="SUPFAM" id="SSF57667">
    <property type="entry name" value="beta-beta-alpha zinc fingers"/>
    <property type="match status" value="1"/>
</dbReference>
<keyword evidence="4 10" id="KW-0863">Zinc-finger</keyword>
<feature type="compositionally biased region" description="Polar residues" evidence="11">
    <location>
        <begin position="95"/>
        <end position="104"/>
    </location>
</feature>
<dbReference type="FunFam" id="3.30.160.60:FF:000018">
    <property type="entry name" value="Krueppel-like factor 15"/>
    <property type="match status" value="1"/>
</dbReference>
<dbReference type="EMBL" id="JAERUA010000012">
    <property type="protein sequence ID" value="KAI1892469.1"/>
    <property type="molecule type" value="Genomic_DNA"/>
</dbReference>
<dbReference type="OrthoDB" id="6365676at2759"/>
<feature type="domain" description="C2H2-type" evidence="12">
    <location>
        <begin position="203"/>
        <end position="232"/>
    </location>
</feature>
<proteinExistence type="predicted"/>
<dbReference type="PROSITE" id="PS00028">
    <property type="entry name" value="ZINC_FINGER_C2H2_1"/>
    <property type="match status" value="3"/>
</dbReference>